<protein>
    <recommendedName>
        <fullName evidence="9">Ubiquitin thioesterase otulin</fullName>
    </recommendedName>
</protein>
<name>A0A9D3PBE5_MEGAT</name>
<dbReference type="PANTHER" id="PTHR33662:SF3">
    <property type="entry name" value="FIBROUS SHEATH CABYR-BINDING PROTEIN-LIKE-RELATED"/>
    <property type="match status" value="1"/>
</dbReference>
<feature type="compositionally biased region" description="Basic and acidic residues" evidence="6">
    <location>
        <begin position="169"/>
        <end position="180"/>
    </location>
</feature>
<evidence type="ECO:0000256" key="2">
    <source>
        <dbReference type="ARBA" id="ARBA00010267"/>
    </source>
</evidence>
<evidence type="ECO:0008006" key="9">
    <source>
        <dbReference type="Google" id="ProtNLM"/>
    </source>
</evidence>
<feature type="active site" evidence="4">
    <location>
        <position position="545"/>
    </location>
</feature>
<feature type="region of interest" description="Linear diubiquitin binding" evidence="5">
    <location>
        <begin position="329"/>
        <end position="331"/>
    </location>
</feature>
<feature type="region of interest" description="Linear diubiquitin binding" evidence="5">
    <location>
        <begin position="300"/>
        <end position="301"/>
    </location>
</feature>
<dbReference type="EMBL" id="JAFDVH010000024">
    <property type="protein sequence ID" value="KAG7455354.1"/>
    <property type="molecule type" value="Genomic_DNA"/>
</dbReference>
<dbReference type="GO" id="GO:0005737">
    <property type="term" value="C:cytoplasm"/>
    <property type="evidence" value="ECO:0007669"/>
    <property type="project" value="UniProtKB-SubCell"/>
</dbReference>
<proteinExistence type="inferred from homology"/>
<feature type="region of interest" description="Linear diubiquitin binding" evidence="5">
    <location>
        <begin position="489"/>
        <end position="495"/>
    </location>
</feature>
<gene>
    <name evidence="7" type="ORF">MATL_G00255790</name>
</gene>
<dbReference type="PRINTS" id="PR02057">
    <property type="entry name" value="PROTEINF105B"/>
</dbReference>
<feature type="active site" evidence="4">
    <location>
        <position position="331"/>
    </location>
</feature>
<dbReference type="GO" id="GO:1990108">
    <property type="term" value="P:protein linear deubiquitination"/>
    <property type="evidence" value="ECO:0007669"/>
    <property type="project" value="InterPro"/>
</dbReference>
<dbReference type="Proteomes" id="UP001046870">
    <property type="component" value="Chromosome 24"/>
</dbReference>
<organism evidence="7 8">
    <name type="scientific">Megalops atlanticus</name>
    <name type="common">Tarpon</name>
    <name type="synonym">Clupea gigantea</name>
    <dbReference type="NCBI Taxonomy" id="7932"/>
    <lineage>
        <taxon>Eukaryota</taxon>
        <taxon>Metazoa</taxon>
        <taxon>Chordata</taxon>
        <taxon>Craniata</taxon>
        <taxon>Vertebrata</taxon>
        <taxon>Euteleostomi</taxon>
        <taxon>Actinopterygii</taxon>
        <taxon>Neopterygii</taxon>
        <taxon>Teleostei</taxon>
        <taxon>Elopiformes</taxon>
        <taxon>Megalopidae</taxon>
        <taxon>Megalops</taxon>
    </lineage>
</organism>
<sequence length="565" mass="61863">MGNCCVSTPQMDSVNERKTLLCGSKPGASAQGDRSDAGSRLKVVRNQVVPLEQRAEQGGTGLKETHRKSAQGNAPENANGSSAMFPDGKPGGQERDGGKGASDGPKPGRARRETPAVSHSAASACQAKKPKKDKEPATSKSASAEGRGTESPKARCTGSKEATVPGDAAPKEGERERGGERGVSQAKEVGSAETEAGDEGEKMELGSPHPDQGETRQDPTNQGAPQPMEVKGEPMRGGGGPAEVEEINSDEDLYRGAEEIEMERGKKGQAPSLTQNTLTEAQDRSSVAAVVDLLSYSQREWRGNTAKSALIRKGYEAVSQSFEGLRRVRGDNYCALRATLFQVLAQSTQLPLWLKDDITLWPEKLLSQKDLIGQWRFPLAQREEHTAESAVEQLKHYMILLKTRWHAAASASSAEERQRVCAYVFQGEDEEYGLLEALKFLMLRTATELHQRMQRGADVPVFCWLLFARDSSACPRAFLTNHLNHVGSTGGLEQVEMFLLGYALQQTIKVYRLYKADTEEFITYYPDDHKEDWPCVCLVTEDDRHYNVPVAKRDRLQVPESTSLG</sequence>
<comment type="similarity">
    <text evidence="2">Belongs to the peptidase C65 family. Otulin subfamily.</text>
</comment>
<evidence type="ECO:0000256" key="3">
    <source>
        <dbReference type="ARBA" id="ARBA00022490"/>
    </source>
</evidence>
<accession>A0A9D3PBE5</accession>
<evidence type="ECO:0000313" key="7">
    <source>
        <dbReference type="EMBL" id="KAG7455354.1"/>
    </source>
</evidence>
<dbReference type="InterPro" id="IPR023235">
    <property type="entry name" value="FAM105"/>
</dbReference>
<feature type="region of interest" description="Disordered" evidence="6">
    <location>
        <begin position="22"/>
        <end position="252"/>
    </location>
</feature>
<dbReference type="AlphaFoldDB" id="A0A9D3PBE5"/>
<reference evidence="7" key="1">
    <citation type="submission" date="2021-01" db="EMBL/GenBank/DDBJ databases">
        <authorList>
            <person name="Zahm M."/>
            <person name="Roques C."/>
            <person name="Cabau C."/>
            <person name="Klopp C."/>
            <person name="Donnadieu C."/>
            <person name="Jouanno E."/>
            <person name="Lampietro C."/>
            <person name="Louis A."/>
            <person name="Herpin A."/>
            <person name="Echchiki A."/>
            <person name="Berthelot C."/>
            <person name="Parey E."/>
            <person name="Roest-Crollius H."/>
            <person name="Braasch I."/>
            <person name="Postlethwait J."/>
            <person name="Bobe J."/>
            <person name="Montfort J."/>
            <person name="Bouchez O."/>
            <person name="Begum T."/>
            <person name="Mejri S."/>
            <person name="Adams A."/>
            <person name="Chen W.-J."/>
            <person name="Guiguen Y."/>
        </authorList>
    </citation>
    <scope>NUCLEOTIDE SEQUENCE</scope>
    <source>
        <strain evidence="7">YG-15Mar2019-1</strain>
        <tissue evidence="7">Brain</tissue>
    </source>
</reference>
<evidence type="ECO:0000313" key="8">
    <source>
        <dbReference type="Proteomes" id="UP001046870"/>
    </source>
</evidence>
<keyword evidence="8" id="KW-1185">Reference proteome</keyword>
<dbReference type="PRINTS" id="PR02055">
    <property type="entry name" value="PROTEINF105"/>
</dbReference>
<dbReference type="GO" id="GO:0004843">
    <property type="term" value="F:cysteine-type deubiquitinase activity"/>
    <property type="evidence" value="ECO:0007669"/>
    <property type="project" value="InterPro"/>
</dbReference>
<dbReference type="PANTHER" id="PTHR33662">
    <property type="entry name" value="OTU DEUBIQUITINASE WITH LINEAR LINKAGE-SPECIFICITY A-RELATED"/>
    <property type="match status" value="1"/>
</dbReference>
<dbReference type="Pfam" id="PF16218">
    <property type="entry name" value="Peptidase_C101"/>
    <property type="match status" value="1"/>
</dbReference>
<feature type="region of interest" description="Linear diubiquitin binding" evidence="5">
    <location>
        <begin position="542"/>
        <end position="544"/>
    </location>
</feature>
<evidence type="ECO:0000256" key="6">
    <source>
        <dbReference type="SAM" id="MobiDB-lite"/>
    </source>
</evidence>
<feature type="compositionally biased region" description="Polar residues" evidence="6">
    <location>
        <begin position="70"/>
        <end position="82"/>
    </location>
</feature>
<evidence type="ECO:0000256" key="5">
    <source>
        <dbReference type="PIRSR" id="PIRSR623237-2"/>
    </source>
</evidence>
<dbReference type="OrthoDB" id="5962728at2759"/>
<comment type="caution">
    <text evidence="7">The sequence shown here is derived from an EMBL/GenBank/DDBJ whole genome shotgun (WGS) entry which is preliminary data.</text>
</comment>
<feature type="site" description="Linear diubiquitin binding" evidence="5">
    <location>
        <position position="520"/>
    </location>
</feature>
<dbReference type="InterPro" id="IPR023237">
    <property type="entry name" value="Otulin"/>
</dbReference>
<comment type="subcellular location">
    <subcellularLocation>
        <location evidence="1">Cytoplasm</location>
    </subcellularLocation>
</comment>
<keyword evidence="3" id="KW-0963">Cytoplasm</keyword>
<evidence type="ECO:0000256" key="1">
    <source>
        <dbReference type="ARBA" id="ARBA00004496"/>
    </source>
</evidence>
<evidence type="ECO:0000256" key="4">
    <source>
        <dbReference type="PIRSR" id="PIRSR623237-1"/>
    </source>
</evidence>
<feature type="active site" description="Nucleophile" evidence="4">
    <location>
        <position position="334"/>
    </location>
</feature>